<dbReference type="GO" id="GO:0035091">
    <property type="term" value="F:phosphatidylinositol binding"/>
    <property type="evidence" value="ECO:0007669"/>
    <property type="project" value="InterPro"/>
</dbReference>
<feature type="compositionally biased region" description="Low complexity" evidence="2">
    <location>
        <begin position="20"/>
        <end position="38"/>
    </location>
</feature>
<reference evidence="5" key="2">
    <citation type="journal article" date="2017" name="Nat. Plants">
        <title>The Aegilops tauschii genome reveals multiple impacts of transposons.</title>
        <authorList>
            <person name="Zhao G."/>
            <person name="Zou C."/>
            <person name="Li K."/>
            <person name="Wang K."/>
            <person name="Li T."/>
            <person name="Gao L."/>
            <person name="Zhang X."/>
            <person name="Wang H."/>
            <person name="Yang Z."/>
            <person name="Liu X."/>
            <person name="Jiang W."/>
            <person name="Mao L."/>
            <person name="Kong X."/>
            <person name="Jiao Y."/>
            <person name="Jia J."/>
        </authorList>
    </citation>
    <scope>NUCLEOTIDE SEQUENCE [LARGE SCALE GENOMIC DNA]</scope>
    <source>
        <strain evidence="5">cv. AL8/78</strain>
    </source>
</reference>
<dbReference type="SUPFAM" id="SSF64268">
    <property type="entry name" value="PX domain"/>
    <property type="match status" value="1"/>
</dbReference>
<dbReference type="Proteomes" id="UP000015105">
    <property type="component" value="Chromosome 3D"/>
</dbReference>
<feature type="compositionally biased region" description="Acidic residues" evidence="2">
    <location>
        <begin position="60"/>
        <end position="69"/>
    </location>
</feature>
<feature type="compositionally biased region" description="Pro residues" evidence="2">
    <location>
        <begin position="524"/>
        <end position="540"/>
    </location>
</feature>
<evidence type="ECO:0000313" key="4">
    <source>
        <dbReference type="EnsemblPlants" id="AET3Gv20785100.8"/>
    </source>
</evidence>
<feature type="compositionally biased region" description="Basic residues" evidence="2">
    <location>
        <begin position="595"/>
        <end position="621"/>
    </location>
</feature>
<feature type="coiled-coil region" evidence="1">
    <location>
        <begin position="431"/>
        <end position="469"/>
    </location>
</feature>
<dbReference type="SMART" id="SM00312">
    <property type="entry name" value="PX"/>
    <property type="match status" value="1"/>
</dbReference>
<keyword evidence="1" id="KW-0175">Coiled coil</keyword>
<feature type="region of interest" description="Disordered" evidence="2">
    <location>
        <begin position="505"/>
        <end position="715"/>
    </location>
</feature>
<dbReference type="CDD" id="cd07596">
    <property type="entry name" value="BAR_SNX"/>
    <property type="match status" value="1"/>
</dbReference>
<dbReference type="GO" id="GO:0016020">
    <property type="term" value="C:membrane"/>
    <property type="evidence" value="ECO:0007669"/>
    <property type="project" value="UniProtKB-ARBA"/>
</dbReference>
<protein>
    <recommendedName>
        <fullName evidence="3">PX domain-containing protein</fullName>
    </recommendedName>
</protein>
<dbReference type="PANTHER" id="PTHR46757">
    <property type="entry name" value="SORTING NEXIN-RELATED"/>
    <property type="match status" value="1"/>
</dbReference>
<dbReference type="InterPro" id="IPR036871">
    <property type="entry name" value="PX_dom_sf"/>
</dbReference>
<feature type="domain" description="PX" evidence="3">
    <location>
        <begin position="98"/>
        <end position="214"/>
    </location>
</feature>
<evidence type="ECO:0000256" key="1">
    <source>
        <dbReference type="SAM" id="Coils"/>
    </source>
</evidence>
<feature type="compositionally biased region" description="Low complexity" evidence="2">
    <location>
        <begin position="669"/>
        <end position="706"/>
    </location>
</feature>
<feature type="compositionally biased region" description="Low complexity" evidence="2">
    <location>
        <begin position="567"/>
        <end position="587"/>
    </location>
</feature>
<organism evidence="4 5">
    <name type="scientific">Aegilops tauschii subsp. strangulata</name>
    <name type="common">Goatgrass</name>
    <dbReference type="NCBI Taxonomy" id="200361"/>
    <lineage>
        <taxon>Eukaryota</taxon>
        <taxon>Viridiplantae</taxon>
        <taxon>Streptophyta</taxon>
        <taxon>Embryophyta</taxon>
        <taxon>Tracheophyta</taxon>
        <taxon>Spermatophyta</taxon>
        <taxon>Magnoliopsida</taxon>
        <taxon>Liliopsida</taxon>
        <taxon>Poales</taxon>
        <taxon>Poaceae</taxon>
        <taxon>BOP clade</taxon>
        <taxon>Pooideae</taxon>
        <taxon>Triticodae</taxon>
        <taxon>Triticeae</taxon>
        <taxon>Triticinae</taxon>
        <taxon>Aegilops</taxon>
    </lineage>
</organism>
<feature type="compositionally biased region" description="Pro residues" evidence="2">
    <location>
        <begin position="547"/>
        <end position="566"/>
    </location>
</feature>
<dbReference type="SUPFAM" id="SSF103657">
    <property type="entry name" value="BAR/IMD domain-like"/>
    <property type="match status" value="1"/>
</dbReference>
<dbReference type="GO" id="GO:0005768">
    <property type="term" value="C:endosome"/>
    <property type="evidence" value="ECO:0007669"/>
    <property type="project" value="UniProtKB-ARBA"/>
</dbReference>
<feature type="coiled-coil region" evidence="1">
    <location>
        <begin position="279"/>
        <end position="306"/>
    </location>
</feature>
<dbReference type="AlphaFoldDB" id="A0A453FUI7"/>
<reference evidence="4" key="4">
    <citation type="submission" date="2019-03" db="UniProtKB">
        <authorList>
            <consortium name="EnsemblPlants"/>
        </authorList>
    </citation>
    <scope>IDENTIFICATION</scope>
</reference>
<name>A0A453FUI7_AEGTS</name>
<dbReference type="InterPro" id="IPR001683">
    <property type="entry name" value="PX_dom"/>
</dbReference>
<dbReference type="EnsemblPlants" id="AET3Gv20785100.8">
    <property type="protein sequence ID" value="AET3Gv20785100.8"/>
    <property type="gene ID" value="AET3Gv20785100"/>
</dbReference>
<feature type="region of interest" description="Disordered" evidence="2">
    <location>
        <begin position="1"/>
        <end position="86"/>
    </location>
</feature>
<dbReference type="Gene3D" id="3.30.1520.10">
    <property type="entry name" value="Phox-like domain"/>
    <property type="match status" value="1"/>
</dbReference>
<evidence type="ECO:0000256" key="2">
    <source>
        <dbReference type="SAM" id="MobiDB-lite"/>
    </source>
</evidence>
<reference evidence="5" key="1">
    <citation type="journal article" date="2014" name="Science">
        <title>Ancient hybridizations among the ancestral genomes of bread wheat.</title>
        <authorList>
            <consortium name="International Wheat Genome Sequencing Consortium,"/>
            <person name="Marcussen T."/>
            <person name="Sandve S.R."/>
            <person name="Heier L."/>
            <person name="Spannagl M."/>
            <person name="Pfeifer M."/>
            <person name="Jakobsen K.S."/>
            <person name="Wulff B.B."/>
            <person name="Steuernagel B."/>
            <person name="Mayer K.F."/>
            <person name="Olsen O.A."/>
        </authorList>
    </citation>
    <scope>NUCLEOTIDE SEQUENCE [LARGE SCALE GENOMIC DNA]</scope>
    <source>
        <strain evidence="5">cv. AL8/78</strain>
    </source>
</reference>
<evidence type="ECO:0000259" key="3">
    <source>
        <dbReference type="PROSITE" id="PS50195"/>
    </source>
</evidence>
<dbReference type="InterPro" id="IPR027267">
    <property type="entry name" value="AH/BAR_dom_sf"/>
</dbReference>
<dbReference type="PROSITE" id="PS50195">
    <property type="entry name" value="PX"/>
    <property type="match status" value="1"/>
</dbReference>
<keyword evidence="5" id="KW-1185">Reference proteome</keyword>
<dbReference type="InterPro" id="IPR015404">
    <property type="entry name" value="Vps5_C"/>
</dbReference>
<sequence length="715" mass="77768">MMAAESPATANHPADQHLETLALDSPSAASAAASTDPLLHPPPSPSPPSARAAAANGDPFVEENGEDESPPILPTPDSPVVSREPSPLSYQITVTDPKKHDEAATGAAGVIPGSGSYFSYLVTTRAADGSEFRVRRRFRDVVTLADRLAATHRGLFVPARPDKSIVEGQVMQRHEFVNQRCVAVQRYLCRIAAHPTVSRSDDFHTFLTDPSGIPTSEGESPRFNPAITAASPTAVTTPTTPTKGGRDFFGMFKDLKQTVANGLMAVRPPPVEEETDAKFLFHKAKLEQLEQQLAATSQQAEAFAKAHEDFRTTTAHLGMTFVKLAKFEKDQSTCSSHRTRAVNINNFANAVVKVSRSQTKLDAEIVKHLDTIHKYLETMTSVHNAFTDRSNALLHIQSLSSDLFALHNRVAKLESVSSRGIDQERTRYQKVEELKETIRTSEDAKSHARKEYELIKENNMNEIKRFNKEIRQDLVEMMKGFVTSQVAQSDNIASIWAKLASLHFPPGRRRASGDVSARGECCPTRPPVTRAPPSSNPSSPPNRHSLPRPPPPPAGTSAPPPPPPPAATSSCSSRPWPQRPRPSSTSPSRPPPRTMRSRPQHRRQLRPQHRLRSPTGRRRCRGCTTPRSSASRRPWGRTRAGGCGRSSWPRGSSTSGRPSSCPTATTGCSSSRSSGSWPLAARTPGGPSPSRSRPSPATSRSSSTSSWMGELTATT</sequence>
<dbReference type="Pfam" id="PF00787">
    <property type="entry name" value="PX"/>
    <property type="match status" value="1"/>
</dbReference>
<reference evidence="4" key="5">
    <citation type="journal article" date="2021" name="G3 (Bethesda)">
        <title>Aegilops tauschii genome assembly Aet v5.0 features greater sequence contiguity and improved annotation.</title>
        <authorList>
            <person name="Wang L."/>
            <person name="Zhu T."/>
            <person name="Rodriguez J.C."/>
            <person name="Deal K.R."/>
            <person name="Dubcovsky J."/>
            <person name="McGuire P.E."/>
            <person name="Lux T."/>
            <person name="Spannagl M."/>
            <person name="Mayer K.F.X."/>
            <person name="Baldrich P."/>
            <person name="Meyers B.C."/>
            <person name="Huo N."/>
            <person name="Gu Y.Q."/>
            <person name="Zhou H."/>
            <person name="Devos K.M."/>
            <person name="Bennetzen J.L."/>
            <person name="Unver T."/>
            <person name="Budak H."/>
            <person name="Gulick P.J."/>
            <person name="Galiba G."/>
            <person name="Kalapos B."/>
            <person name="Nelson D.R."/>
            <person name="Li P."/>
            <person name="You F.M."/>
            <person name="Luo M.C."/>
            <person name="Dvorak J."/>
        </authorList>
    </citation>
    <scope>NUCLEOTIDE SEQUENCE [LARGE SCALE GENOMIC DNA]</scope>
    <source>
        <strain evidence="4">cv. AL8/78</strain>
    </source>
</reference>
<reference evidence="4" key="3">
    <citation type="journal article" date="2017" name="Nature">
        <title>Genome sequence of the progenitor of the wheat D genome Aegilops tauschii.</title>
        <authorList>
            <person name="Luo M.C."/>
            <person name="Gu Y.Q."/>
            <person name="Puiu D."/>
            <person name="Wang H."/>
            <person name="Twardziok S.O."/>
            <person name="Deal K.R."/>
            <person name="Huo N."/>
            <person name="Zhu T."/>
            <person name="Wang L."/>
            <person name="Wang Y."/>
            <person name="McGuire P.E."/>
            <person name="Liu S."/>
            <person name="Long H."/>
            <person name="Ramasamy R.K."/>
            <person name="Rodriguez J.C."/>
            <person name="Van S.L."/>
            <person name="Yuan L."/>
            <person name="Wang Z."/>
            <person name="Xia Z."/>
            <person name="Xiao L."/>
            <person name="Anderson O.D."/>
            <person name="Ouyang S."/>
            <person name="Liang Y."/>
            <person name="Zimin A.V."/>
            <person name="Pertea G."/>
            <person name="Qi P."/>
            <person name="Bennetzen J.L."/>
            <person name="Dai X."/>
            <person name="Dawson M.W."/>
            <person name="Muller H.G."/>
            <person name="Kugler K."/>
            <person name="Rivarola-Duarte L."/>
            <person name="Spannagl M."/>
            <person name="Mayer K.F.X."/>
            <person name="Lu F.H."/>
            <person name="Bevan M.W."/>
            <person name="Leroy P."/>
            <person name="Li P."/>
            <person name="You F.M."/>
            <person name="Sun Q."/>
            <person name="Liu Z."/>
            <person name="Lyons E."/>
            <person name="Wicker T."/>
            <person name="Salzberg S.L."/>
            <person name="Devos K.M."/>
            <person name="Dvorak J."/>
        </authorList>
    </citation>
    <scope>NUCLEOTIDE SEQUENCE [LARGE SCALE GENOMIC DNA]</scope>
    <source>
        <strain evidence="4">cv. AL8/78</strain>
    </source>
</reference>
<dbReference type="Gene3D" id="1.20.1270.60">
    <property type="entry name" value="Arfaptin homology (AH) domain/BAR domain"/>
    <property type="match status" value="1"/>
</dbReference>
<dbReference type="Gramene" id="AET3Gv20785100.8">
    <property type="protein sequence ID" value="AET3Gv20785100.8"/>
    <property type="gene ID" value="AET3Gv20785100"/>
</dbReference>
<evidence type="ECO:0000313" key="5">
    <source>
        <dbReference type="Proteomes" id="UP000015105"/>
    </source>
</evidence>
<accession>A0A453FUI7</accession>
<proteinExistence type="predicted"/>
<dbReference type="PANTHER" id="PTHR46757:SF5">
    <property type="entry name" value="OS01G0827200 PROTEIN"/>
    <property type="match status" value="1"/>
</dbReference>
<feature type="compositionally biased region" description="Pro residues" evidence="2">
    <location>
        <begin position="39"/>
        <end position="48"/>
    </location>
</feature>
<dbReference type="Pfam" id="PF09325">
    <property type="entry name" value="Vps5"/>
    <property type="match status" value="1"/>
</dbReference>
<feature type="compositionally biased region" description="Low complexity" evidence="2">
    <location>
        <begin position="645"/>
        <end position="662"/>
    </location>
</feature>
<dbReference type="InterPro" id="IPR044279">
    <property type="entry name" value="SNX2A/B"/>
</dbReference>